<dbReference type="AlphaFoldDB" id="A0A1I7HSL6"/>
<organism evidence="2 3">
    <name type="scientific">Pontibacter akesuensis</name>
    <dbReference type="NCBI Taxonomy" id="388950"/>
    <lineage>
        <taxon>Bacteria</taxon>
        <taxon>Pseudomonadati</taxon>
        <taxon>Bacteroidota</taxon>
        <taxon>Cytophagia</taxon>
        <taxon>Cytophagales</taxon>
        <taxon>Hymenobacteraceae</taxon>
        <taxon>Pontibacter</taxon>
    </lineage>
</organism>
<protein>
    <submittedName>
        <fullName evidence="2">Acetyltransferase (GNAT) domain-containing protein</fullName>
    </submittedName>
</protein>
<evidence type="ECO:0000313" key="3">
    <source>
        <dbReference type="Proteomes" id="UP000182491"/>
    </source>
</evidence>
<dbReference type="Gene3D" id="3.40.630.30">
    <property type="match status" value="1"/>
</dbReference>
<dbReference type="InterPro" id="IPR016181">
    <property type="entry name" value="Acyl_CoA_acyltransferase"/>
</dbReference>
<name>A0A1I7HSL6_9BACT</name>
<dbReference type="STRING" id="388950.GCA_001611675_01900"/>
<dbReference type="Proteomes" id="UP000182491">
    <property type="component" value="Unassembled WGS sequence"/>
</dbReference>
<dbReference type="GO" id="GO:0016740">
    <property type="term" value="F:transferase activity"/>
    <property type="evidence" value="ECO:0007669"/>
    <property type="project" value="UniProtKB-KW"/>
</dbReference>
<dbReference type="EMBL" id="FPCA01000002">
    <property type="protein sequence ID" value="SFU63677.1"/>
    <property type="molecule type" value="Genomic_DNA"/>
</dbReference>
<evidence type="ECO:0000259" key="1">
    <source>
        <dbReference type="Pfam" id="PF13480"/>
    </source>
</evidence>
<dbReference type="Pfam" id="PF13480">
    <property type="entry name" value="Acetyltransf_6"/>
    <property type="match status" value="1"/>
</dbReference>
<dbReference type="OrthoDB" id="116151at2"/>
<gene>
    <name evidence="2" type="ORF">SAMN04487941_1644</name>
</gene>
<keyword evidence="2" id="KW-0808">Transferase</keyword>
<feature type="domain" description="BioF2-like acetyltransferase" evidence="1">
    <location>
        <begin position="157"/>
        <end position="267"/>
    </location>
</feature>
<dbReference type="RefSeq" id="WP_082815181.1">
    <property type="nucleotide sequence ID" value="NZ_BMXC01000002.1"/>
</dbReference>
<evidence type="ECO:0000313" key="2">
    <source>
        <dbReference type="EMBL" id="SFU63677.1"/>
    </source>
</evidence>
<reference evidence="3" key="1">
    <citation type="submission" date="2016-10" db="EMBL/GenBank/DDBJ databases">
        <authorList>
            <person name="Varghese N."/>
        </authorList>
    </citation>
    <scope>NUCLEOTIDE SEQUENCE [LARGE SCALE GENOMIC DNA]</scope>
    <source>
        <strain evidence="3">DSM 18820</strain>
    </source>
</reference>
<accession>A0A1I7HSL6</accession>
<sequence>MPHLLQHTQLDKTSWDACIEASGQRQVYALSWYLDVVSPGWQAVVEEESGSYVAVMPLPVRHKYGIAYLQQPLFCQQLGIYTLHELTPEMAAEMLAVVRNNFSYSASYAFCTANTNVLQRTEPDAATTAFLFTHYLPLQESYEQLWKGYTRDRKYNLNKARREKTSITQGRDIEPLVRLFRQNIAHKIYGGVAAEAYPMLRRLYTAAVENGVGELLYTVSEDGGITAGGFFLYYGGHITYIFNAADSNGRRHNGRTLILDEVIRRNAGTQQVLDFESPMIESIAGFYQSFGSRPVPFYEWRYNRLPLPIRIIKQVRQQVLLRFLKR</sequence>
<dbReference type="InterPro" id="IPR038740">
    <property type="entry name" value="BioF2-like_GNAT_dom"/>
</dbReference>
<keyword evidence="3" id="KW-1185">Reference proteome</keyword>
<proteinExistence type="predicted"/>
<dbReference type="SUPFAM" id="SSF55729">
    <property type="entry name" value="Acyl-CoA N-acyltransferases (Nat)"/>
    <property type="match status" value="1"/>
</dbReference>